<dbReference type="Gene3D" id="3.40.30.10">
    <property type="entry name" value="Glutaredoxin"/>
    <property type="match status" value="1"/>
</dbReference>
<dbReference type="EnsemblProtists" id="EKX35174">
    <property type="protein sequence ID" value="EKX35174"/>
    <property type="gene ID" value="GUITHDRAFT_43846"/>
</dbReference>
<dbReference type="PROSITE" id="PS00195">
    <property type="entry name" value="GLUTAREDOXIN_1"/>
    <property type="match status" value="1"/>
</dbReference>
<dbReference type="Proteomes" id="UP000011087">
    <property type="component" value="Unassembled WGS sequence"/>
</dbReference>
<dbReference type="KEGG" id="gtt:GUITHDRAFT_43846"/>
<feature type="non-terminal residue" evidence="2">
    <location>
        <position position="126"/>
    </location>
</feature>
<dbReference type="CDD" id="cd03041">
    <property type="entry name" value="GST_N_2GST_N"/>
    <property type="match status" value="1"/>
</dbReference>
<dbReference type="InterPro" id="IPR036249">
    <property type="entry name" value="Thioredoxin-like_sf"/>
</dbReference>
<sequence>AFASGYSIGIKKDVPSSYSVFRFGGFMVSEESATSSFPRPALPLQIYEFESCPFCRKVREAVAILDLDVEFLPCPKGGGVYRAQVQEMGGKQQFPFLVDPNTGTKMYESDDIVDYLFRNYGDGLVP</sequence>
<dbReference type="InterPro" id="IPR011767">
    <property type="entry name" value="GLR_AS"/>
</dbReference>
<reference evidence="3" key="3">
    <citation type="submission" date="2016-03" db="UniProtKB">
        <authorList>
            <consortium name="EnsemblProtists"/>
        </authorList>
    </citation>
    <scope>IDENTIFICATION</scope>
</reference>
<proteinExistence type="predicted"/>
<dbReference type="PROSITE" id="PS51354">
    <property type="entry name" value="GLUTAREDOXIN_2"/>
    <property type="match status" value="1"/>
</dbReference>
<organism evidence="2">
    <name type="scientific">Guillardia theta (strain CCMP2712)</name>
    <name type="common">Cryptophyte</name>
    <dbReference type="NCBI Taxonomy" id="905079"/>
    <lineage>
        <taxon>Eukaryota</taxon>
        <taxon>Cryptophyceae</taxon>
        <taxon>Pyrenomonadales</taxon>
        <taxon>Geminigeraceae</taxon>
        <taxon>Guillardia</taxon>
    </lineage>
</organism>
<dbReference type="AlphaFoldDB" id="L1IGX2"/>
<keyword evidence="4" id="KW-1185">Reference proteome</keyword>
<protein>
    <recommendedName>
        <fullName evidence="1">GST N-terminal domain-containing protein</fullName>
    </recommendedName>
</protein>
<feature type="non-terminal residue" evidence="2">
    <location>
        <position position="1"/>
    </location>
</feature>
<gene>
    <name evidence="2" type="ORF">GUITHDRAFT_43846</name>
</gene>
<evidence type="ECO:0000259" key="1">
    <source>
        <dbReference type="PROSITE" id="PS50404"/>
    </source>
</evidence>
<dbReference type="PANTHER" id="PTHR45288:SF1">
    <property type="entry name" value="THIOREDOXIN FAMILY PROTEIN"/>
    <property type="match status" value="1"/>
</dbReference>
<dbReference type="EMBL" id="JH993095">
    <property type="protein sequence ID" value="EKX35174.1"/>
    <property type="molecule type" value="Genomic_DNA"/>
</dbReference>
<feature type="domain" description="GST N-terminal" evidence="1">
    <location>
        <begin position="42"/>
        <end position="124"/>
    </location>
</feature>
<evidence type="ECO:0000313" key="2">
    <source>
        <dbReference type="EMBL" id="EKX35174.1"/>
    </source>
</evidence>
<dbReference type="OrthoDB" id="422574at2759"/>
<dbReference type="PROSITE" id="PS50404">
    <property type="entry name" value="GST_NTER"/>
    <property type="match status" value="1"/>
</dbReference>
<dbReference type="PANTHER" id="PTHR45288">
    <property type="entry name" value="THIOREDOXIN FAMILY PROTEIN"/>
    <property type="match status" value="1"/>
</dbReference>
<dbReference type="Pfam" id="PF13417">
    <property type="entry name" value="GST_N_3"/>
    <property type="match status" value="1"/>
</dbReference>
<dbReference type="RefSeq" id="XP_005822154.1">
    <property type="nucleotide sequence ID" value="XM_005822097.1"/>
</dbReference>
<reference evidence="2 4" key="1">
    <citation type="journal article" date="2012" name="Nature">
        <title>Algal genomes reveal evolutionary mosaicism and the fate of nucleomorphs.</title>
        <authorList>
            <consortium name="DOE Joint Genome Institute"/>
            <person name="Curtis B.A."/>
            <person name="Tanifuji G."/>
            <person name="Burki F."/>
            <person name="Gruber A."/>
            <person name="Irimia M."/>
            <person name="Maruyama S."/>
            <person name="Arias M.C."/>
            <person name="Ball S.G."/>
            <person name="Gile G.H."/>
            <person name="Hirakawa Y."/>
            <person name="Hopkins J.F."/>
            <person name="Kuo A."/>
            <person name="Rensing S.A."/>
            <person name="Schmutz J."/>
            <person name="Symeonidi A."/>
            <person name="Elias M."/>
            <person name="Eveleigh R.J."/>
            <person name="Herman E.K."/>
            <person name="Klute M.J."/>
            <person name="Nakayama T."/>
            <person name="Obornik M."/>
            <person name="Reyes-Prieto A."/>
            <person name="Armbrust E.V."/>
            <person name="Aves S.J."/>
            <person name="Beiko R.G."/>
            <person name="Coutinho P."/>
            <person name="Dacks J.B."/>
            <person name="Durnford D.G."/>
            <person name="Fast N.M."/>
            <person name="Green B.R."/>
            <person name="Grisdale C.J."/>
            <person name="Hempel F."/>
            <person name="Henrissat B."/>
            <person name="Hoppner M.P."/>
            <person name="Ishida K."/>
            <person name="Kim E."/>
            <person name="Koreny L."/>
            <person name="Kroth P.G."/>
            <person name="Liu Y."/>
            <person name="Malik S.B."/>
            <person name="Maier U.G."/>
            <person name="McRose D."/>
            <person name="Mock T."/>
            <person name="Neilson J.A."/>
            <person name="Onodera N.T."/>
            <person name="Poole A.M."/>
            <person name="Pritham E.J."/>
            <person name="Richards T.A."/>
            <person name="Rocap G."/>
            <person name="Roy S.W."/>
            <person name="Sarai C."/>
            <person name="Schaack S."/>
            <person name="Shirato S."/>
            <person name="Slamovits C.H."/>
            <person name="Spencer D.F."/>
            <person name="Suzuki S."/>
            <person name="Worden A.Z."/>
            <person name="Zauner S."/>
            <person name="Barry K."/>
            <person name="Bell C."/>
            <person name="Bharti A.K."/>
            <person name="Crow J.A."/>
            <person name="Grimwood J."/>
            <person name="Kramer R."/>
            <person name="Lindquist E."/>
            <person name="Lucas S."/>
            <person name="Salamov A."/>
            <person name="McFadden G.I."/>
            <person name="Lane C.E."/>
            <person name="Keeling P.J."/>
            <person name="Gray M.W."/>
            <person name="Grigoriev I.V."/>
            <person name="Archibald J.M."/>
        </authorList>
    </citation>
    <scope>NUCLEOTIDE SEQUENCE</scope>
    <source>
        <strain evidence="2 4">CCMP2712</strain>
    </source>
</reference>
<accession>L1IGX2</accession>
<dbReference type="HOGENOM" id="CLU_2201596_0_0_1"/>
<dbReference type="eggNOG" id="ENOG502QUYC">
    <property type="taxonomic scope" value="Eukaryota"/>
</dbReference>
<evidence type="ECO:0000313" key="3">
    <source>
        <dbReference type="EnsemblProtists" id="EKX35174"/>
    </source>
</evidence>
<dbReference type="InterPro" id="IPR004045">
    <property type="entry name" value="Glutathione_S-Trfase_N"/>
</dbReference>
<name>L1IGX2_GUITC</name>
<evidence type="ECO:0000313" key="4">
    <source>
        <dbReference type="Proteomes" id="UP000011087"/>
    </source>
</evidence>
<reference evidence="4" key="2">
    <citation type="submission" date="2012-11" db="EMBL/GenBank/DDBJ databases">
        <authorList>
            <person name="Kuo A."/>
            <person name="Curtis B.A."/>
            <person name="Tanifuji G."/>
            <person name="Burki F."/>
            <person name="Gruber A."/>
            <person name="Irimia M."/>
            <person name="Maruyama S."/>
            <person name="Arias M.C."/>
            <person name="Ball S.G."/>
            <person name="Gile G.H."/>
            <person name="Hirakawa Y."/>
            <person name="Hopkins J.F."/>
            <person name="Rensing S.A."/>
            <person name="Schmutz J."/>
            <person name="Symeonidi A."/>
            <person name="Elias M."/>
            <person name="Eveleigh R.J."/>
            <person name="Herman E.K."/>
            <person name="Klute M.J."/>
            <person name="Nakayama T."/>
            <person name="Obornik M."/>
            <person name="Reyes-Prieto A."/>
            <person name="Armbrust E.V."/>
            <person name="Aves S.J."/>
            <person name="Beiko R.G."/>
            <person name="Coutinho P."/>
            <person name="Dacks J.B."/>
            <person name="Durnford D.G."/>
            <person name="Fast N.M."/>
            <person name="Green B.R."/>
            <person name="Grisdale C."/>
            <person name="Hempe F."/>
            <person name="Henrissat B."/>
            <person name="Hoppner M.P."/>
            <person name="Ishida K.-I."/>
            <person name="Kim E."/>
            <person name="Koreny L."/>
            <person name="Kroth P.G."/>
            <person name="Liu Y."/>
            <person name="Malik S.-B."/>
            <person name="Maier U.G."/>
            <person name="McRose D."/>
            <person name="Mock T."/>
            <person name="Neilson J.A."/>
            <person name="Onodera N.T."/>
            <person name="Poole A.M."/>
            <person name="Pritham E.J."/>
            <person name="Richards T.A."/>
            <person name="Rocap G."/>
            <person name="Roy S.W."/>
            <person name="Sarai C."/>
            <person name="Schaack S."/>
            <person name="Shirato S."/>
            <person name="Slamovits C.H."/>
            <person name="Spencer D.F."/>
            <person name="Suzuki S."/>
            <person name="Worden A.Z."/>
            <person name="Zauner S."/>
            <person name="Barry K."/>
            <person name="Bell C."/>
            <person name="Bharti A.K."/>
            <person name="Crow J.A."/>
            <person name="Grimwood J."/>
            <person name="Kramer R."/>
            <person name="Lindquist E."/>
            <person name="Lucas S."/>
            <person name="Salamov A."/>
            <person name="McFadden G.I."/>
            <person name="Lane C.E."/>
            <person name="Keeling P.J."/>
            <person name="Gray M.W."/>
            <person name="Grigoriev I.V."/>
            <person name="Archibald J.M."/>
        </authorList>
    </citation>
    <scope>NUCLEOTIDE SEQUENCE</scope>
    <source>
        <strain evidence="4">CCMP2712</strain>
    </source>
</reference>
<dbReference type="PaxDb" id="55529-EKX35174"/>
<dbReference type="SUPFAM" id="SSF52833">
    <property type="entry name" value="Thioredoxin-like"/>
    <property type="match status" value="1"/>
</dbReference>
<dbReference type="GO" id="GO:0009507">
    <property type="term" value="C:chloroplast"/>
    <property type="evidence" value="ECO:0007669"/>
    <property type="project" value="TreeGrafter"/>
</dbReference>
<dbReference type="OMA" id="QAEGCPH"/>
<dbReference type="GeneID" id="17291931"/>